<feature type="repeat" description="PPR" evidence="3">
    <location>
        <begin position="857"/>
        <end position="891"/>
    </location>
</feature>
<feature type="repeat" description="PPR" evidence="3">
    <location>
        <begin position="295"/>
        <end position="329"/>
    </location>
</feature>
<dbReference type="EMBL" id="JADGMS010000010">
    <property type="protein sequence ID" value="KAF9673742.1"/>
    <property type="molecule type" value="Genomic_DNA"/>
</dbReference>
<feature type="coiled-coil region" evidence="4">
    <location>
        <begin position="893"/>
        <end position="921"/>
    </location>
</feature>
<dbReference type="PROSITE" id="PS51375">
    <property type="entry name" value="PPR"/>
    <property type="match status" value="5"/>
</dbReference>
<comment type="caution">
    <text evidence="6">The sequence shown here is derived from an EMBL/GenBank/DDBJ whole genome shotgun (WGS) entry which is preliminary data.</text>
</comment>
<protein>
    <recommendedName>
        <fullName evidence="8">Pentatricopeptide repeat-containing protein</fullName>
    </recommendedName>
</protein>
<sequence>MHRVGPISHMPSLLVYKERPAFSYIPRPDFRRGEMQSKLQILKLFKKSIAPIPINRLLVKHLSTITQFPLTHDSSFSHESSSRLIRGPKLSDLENGNFDISPLANWVDSPTLENFKSISTESVTGRDSDKVKGILKRHFPSEDSVVKALDESGVNATNDLVSQLLERFSNQWITAFGVFIWAKNQTGYVHTPQLYDLMVDILGKCKKFVIMWKVVNEMNGLNGHVSFSTMSIVVRRLASSGMYKDAVDVFRGLEKYRVKKDTVALNMVMHALAKQGGAEDANSVFLEFKDSITVDSHSFNILIHGYCEARMLDDARKTMEEMEKQGFRPDASSYTCFIKAYCKQKDFRNVEVYENMNKNSCKLDAKFYSTLIYMCCKTKDMKVLQFLLSHMFNNNVSIDLSTYALLIRELTESGKLEHACFFFQDAVFNGMVPEDRTYEVLLKELGQNNMAEMKGEIEKLMLQAKEQLFQKSLSPKPYQINHLLPKCLCTTPEFLLPTHDTSNSPESPDLPTWLSNSQNQKPSDPDDGDFVIPSLASWVDNPKLETNRNVPSPLLFEPQVSNADKLSEILRKRYLSEAAVVKALNESGIDATNELVSQILTRFNSHCVVSFGVFIWAENQTGYVHTPELYDYMIDILGKFKKFSLMWKLIEQMKGLNGYVSLATVSKVMRRLAKARKYKEAIDVFRGIEKYGVNKDREALNVLMDALVKEGDVEGAHSAFLEFKDCIILDSSSFNVLIHGYCKARMFVIARKIMEEMEKHGFHPDSGRIKDAWDVFEDMEKQGICRDLWAYNTMISSACAHSQGGSALKLLERMEGDSCKPDVKTYAPLLKMCCRRKSIKLLKFLLSHMFKNNVSVDLGTYTLLVNELCMNGKLELACFYFQEAVLKGMVPMVKTFKKLVEELEQKNMKQMKEKIEKLMFQARERNLT</sequence>
<feature type="region of interest" description="Disordered" evidence="5">
    <location>
        <begin position="498"/>
        <end position="527"/>
    </location>
</feature>
<evidence type="ECO:0000256" key="2">
    <source>
        <dbReference type="ARBA" id="ARBA00022737"/>
    </source>
</evidence>
<feature type="repeat" description="PPR" evidence="3">
    <location>
        <begin position="730"/>
        <end position="764"/>
    </location>
</feature>
<proteinExistence type="inferred from homology"/>
<dbReference type="NCBIfam" id="TIGR00756">
    <property type="entry name" value="PPR"/>
    <property type="match status" value="3"/>
</dbReference>
<evidence type="ECO:0000313" key="7">
    <source>
        <dbReference type="Proteomes" id="UP000657918"/>
    </source>
</evidence>
<organism evidence="6 7">
    <name type="scientific">Salix dunnii</name>
    <dbReference type="NCBI Taxonomy" id="1413687"/>
    <lineage>
        <taxon>Eukaryota</taxon>
        <taxon>Viridiplantae</taxon>
        <taxon>Streptophyta</taxon>
        <taxon>Embryophyta</taxon>
        <taxon>Tracheophyta</taxon>
        <taxon>Spermatophyta</taxon>
        <taxon>Magnoliopsida</taxon>
        <taxon>eudicotyledons</taxon>
        <taxon>Gunneridae</taxon>
        <taxon>Pentapetalae</taxon>
        <taxon>rosids</taxon>
        <taxon>fabids</taxon>
        <taxon>Malpighiales</taxon>
        <taxon>Salicaceae</taxon>
        <taxon>Saliceae</taxon>
        <taxon>Salix</taxon>
    </lineage>
</organism>
<dbReference type="Pfam" id="PF01535">
    <property type="entry name" value="PPR"/>
    <property type="match status" value="3"/>
</dbReference>
<evidence type="ECO:0000256" key="5">
    <source>
        <dbReference type="SAM" id="MobiDB-lite"/>
    </source>
</evidence>
<evidence type="ECO:0000256" key="4">
    <source>
        <dbReference type="SAM" id="Coils"/>
    </source>
</evidence>
<dbReference type="InterPro" id="IPR011990">
    <property type="entry name" value="TPR-like_helical_dom_sf"/>
</dbReference>
<feature type="repeat" description="PPR" evidence="3">
    <location>
        <begin position="399"/>
        <end position="433"/>
    </location>
</feature>
<feature type="repeat" description="PPR" evidence="3">
    <location>
        <begin position="787"/>
        <end position="821"/>
    </location>
</feature>
<dbReference type="InterPro" id="IPR002885">
    <property type="entry name" value="PPR_rpt"/>
</dbReference>
<evidence type="ECO:0000256" key="1">
    <source>
        <dbReference type="ARBA" id="ARBA00007626"/>
    </source>
</evidence>
<reference evidence="6 7" key="1">
    <citation type="submission" date="2020-10" db="EMBL/GenBank/DDBJ databases">
        <title>Plant Genome Project.</title>
        <authorList>
            <person name="Zhang R.-G."/>
        </authorList>
    </citation>
    <scope>NUCLEOTIDE SEQUENCE [LARGE SCALE GENOMIC DNA]</scope>
    <source>
        <strain evidence="6">FAFU-HL-1</strain>
        <tissue evidence="6">Leaf</tissue>
    </source>
</reference>
<evidence type="ECO:0008006" key="8">
    <source>
        <dbReference type="Google" id="ProtNLM"/>
    </source>
</evidence>
<comment type="similarity">
    <text evidence="1">Belongs to the PPR family. P subfamily.</text>
</comment>
<gene>
    <name evidence="6" type="ORF">SADUNF_Sadunf10G0055700</name>
</gene>
<dbReference type="AlphaFoldDB" id="A0A835JM23"/>
<dbReference type="PANTHER" id="PTHR47447">
    <property type="entry name" value="OS03G0856100 PROTEIN"/>
    <property type="match status" value="1"/>
</dbReference>
<dbReference type="OrthoDB" id="185373at2759"/>
<keyword evidence="2" id="KW-0677">Repeat</keyword>
<evidence type="ECO:0000256" key="3">
    <source>
        <dbReference type="PROSITE-ProRule" id="PRU00708"/>
    </source>
</evidence>
<feature type="compositionally biased region" description="Polar residues" evidence="5">
    <location>
        <begin position="513"/>
        <end position="522"/>
    </location>
</feature>
<dbReference type="Pfam" id="PF13041">
    <property type="entry name" value="PPR_2"/>
    <property type="match status" value="3"/>
</dbReference>
<dbReference type="Proteomes" id="UP000657918">
    <property type="component" value="Unassembled WGS sequence"/>
</dbReference>
<dbReference type="PANTHER" id="PTHR47447:SF28">
    <property type="entry name" value="PENTACOTRIPEPTIDE-REPEAT REGION OF PRORP DOMAIN-CONTAINING PROTEIN"/>
    <property type="match status" value="1"/>
</dbReference>
<keyword evidence="7" id="KW-1185">Reference proteome</keyword>
<accession>A0A835JM23</accession>
<name>A0A835JM23_9ROSI</name>
<keyword evidence="4" id="KW-0175">Coiled coil</keyword>
<dbReference type="Gene3D" id="1.25.40.10">
    <property type="entry name" value="Tetratricopeptide repeat domain"/>
    <property type="match status" value="6"/>
</dbReference>
<evidence type="ECO:0000313" key="6">
    <source>
        <dbReference type="EMBL" id="KAF9673742.1"/>
    </source>
</evidence>